<dbReference type="EMBL" id="RBEE01000043">
    <property type="protein sequence ID" value="RNL50771.1"/>
    <property type="molecule type" value="Genomic_DNA"/>
</dbReference>
<comment type="caution">
    <text evidence="1">The sequence shown here is derived from an EMBL/GenBank/DDBJ whole genome shotgun (WGS) entry which is preliminary data.</text>
</comment>
<dbReference type="AlphaFoldDB" id="A0A3N0BPE4"/>
<dbReference type="Proteomes" id="UP000274046">
    <property type="component" value="Unassembled WGS sequence"/>
</dbReference>
<organism evidence="1 2">
    <name type="scientific">Pedobacter jejuensis</name>
    <dbReference type="NCBI Taxonomy" id="1268550"/>
    <lineage>
        <taxon>Bacteria</taxon>
        <taxon>Pseudomonadati</taxon>
        <taxon>Bacteroidota</taxon>
        <taxon>Sphingobacteriia</taxon>
        <taxon>Sphingobacteriales</taxon>
        <taxon>Sphingobacteriaceae</taxon>
        <taxon>Pedobacter</taxon>
    </lineage>
</organism>
<dbReference type="OrthoDB" id="800041at2"/>
<dbReference type="RefSeq" id="WP_123207197.1">
    <property type="nucleotide sequence ID" value="NZ_RBEE01000043.1"/>
</dbReference>
<evidence type="ECO:0000313" key="2">
    <source>
        <dbReference type="Proteomes" id="UP000274046"/>
    </source>
</evidence>
<accession>A0A3N0BPE4</accession>
<sequence length="113" mass="12553">MVDFGRFPHTLKTKLVIGAVEPAKDENGDWVPGNSTISDLELECRAVPNGTGKPLPGVDGDKVIFNYLVYLPAEIVDIPEKTIVEFVYKGKVFYKGPVLRFFGAGRLNTRLWV</sequence>
<proteinExistence type="predicted"/>
<keyword evidence="2" id="KW-1185">Reference proteome</keyword>
<protein>
    <submittedName>
        <fullName evidence="1">Uncharacterized protein</fullName>
    </submittedName>
</protein>
<reference evidence="1 2" key="1">
    <citation type="submission" date="2018-10" db="EMBL/GenBank/DDBJ databases">
        <title>Genome sequencing of Pedobacter jejuensis TNB23.</title>
        <authorList>
            <person name="Cho Y.-J."/>
            <person name="Cho A."/>
            <person name="Kim O.-S."/>
        </authorList>
    </citation>
    <scope>NUCLEOTIDE SEQUENCE [LARGE SCALE GENOMIC DNA]</scope>
    <source>
        <strain evidence="1 2">TNB23</strain>
    </source>
</reference>
<gene>
    <name evidence="1" type="ORF">D7004_17945</name>
</gene>
<name>A0A3N0BPE4_9SPHI</name>
<evidence type="ECO:0000313" key="1">
    <source>
        <dbReference type="EMBL" id="RNL50771.1"/>
    </source>
</evidence>